<evidence type="ECO:0000259" key="4">
    <source>
        <dbReference type="Pfam" id="PF07727"/>
    </source>
</evidence>
<organism evidence="6 7">
    <name type="scientific">Lactuca sativa</name>
    <name type="common">Garden lettuce</name>
    <dbReference type="NCBI Taxonomy" id="4236"/>
    <lineage>
        <taxon>Eukaryota</taxon>
        <taxon>Viridiplantae</taxon>
        <taxon>Streptophyta</taxon>
        <taxon>Embryophyta</taxon>
        <taxon>Tracheophyta</taxon>
        <taxon>Spermatophyta</taxon>
        <taxon>Magnoliopsida</taxon>
        <taxon>eudicotyledons</taxon>
        <taxon>Gunneridae</taxon>
        <taxon>Pentapetalae</taxon>
        <taxon>asterids</taxon>
        <taxon>campanulids</taxon>
        <taxon>Asterales</taxon>
        <taxon>Asteraceae</taxon>
        <taxon>Cichorioideae</taxon>
        <taxon>Cichorieae</taxon>
        <taxon>Lactucinae</taxon>
        <taxon>Lactuca</taxon>
    </lineage>
</organism>
<evidence type="ECO:0008006" key="8">
    <source>
        <dbReference type="Google" id="ProtNLM"/>
    </source>
</evidence>
<accession>A0A9R1UNY7</accession>
<dbReference type="Pfam" id="PF07727">
    <property type="entry name" value="RVT_2"/>
    <property type="match status" value="1"/>
</dbReference>
<dbReference type="GO" id="GO:0016787">
    <property type="term" value="F:hydrolase activity"/>
    <property type="evidence" value="ECO:0007669"/>
    <property type="project" value="UniProtKB-KW"/>
</dbReference>
<reference evidence="6 7" key="1">
    <citation type="journal article" date="2017" name="Nat. Commun.">
        <title>Genome assembly with in vitro proximity ligation data and whole-genome triplication in lettuce.</title>
        <authorList>
            <person name="Reyes-Chin-Wo S."/>
            <person name="Wang Z."/>
            <person name="Yang X."/>
            <person name="Kozik A."/>
            <person name="Arikit S."/>
            <person name="Song C."/>
            <person name="Xia L."/>
            <person name="Froenicke L."/>
            <person name="Lavelle D.O."/>
            <person name="Truco M.J."/>
            <person name="Xia R."/>
            <person name="Zhu S."/>
            <person name="Xu C."/>
            <person name="Xu H."/>
            <person name="Xu X."/>
            <person name="Cox K."/>
            <person name="Korf I."/>
            <person name="Meyers B.C."/>
            <person name="Michelmore R.W."/>
        </authorList>
    </citation>
    <scope>NUCLEOTIDE SEQUENCE [LARGE SCALE GENOMIC DNA]</scope>
    <source>
        <strain evidence="7">cv. Salinas</strain>
        <tissue evidence="6">Seedlings</tissue>
    </source>
</reference>
<keyword evidence="1" id="KW-0479">Metal-binding</keyword>
<dbReference type="SUPFAM" id="SSF56672">
    <property type="entry name" value="DNA/RNA polymerases"/>
    <property type="match status" value="1"/>
</dbReference>
<protein>
    <recommendedName>
        <fullName evidence="8">Reverse transcriptase Ty1/copia-type domain-containing protein</fullName>
    </recommendedName>
</protein>
<feature type="region of interest" description="Disordered" evidence="3">
    <location>
        <begin position="107"/>
        <end position="144"/>
    </location>
</feature>
<dbReference type="InterPro" id="IPR013103">
    <property type="entry name" value="RVT_2"/>
</dbReference>
<proteinExistence type="predicted"/>
<dbReference type="AlphaFoldDB" id="A0A9R1UNY7"/>
<keyword evidence="7" id="KW-1185">Reference proteome</keyword>
<name>A0A9R1UNY7_LACSA</name>
<comment type="caution">
    <text evidence="6">The sequence shown here is derived from an EMBL/GenBank/DDBJ whole genome shotgun (WGS) entry which is preliminary data.</text>
</comment>
<feature type="domain" description="Retroviral polymerase SH3-like" evidence="5">
    <location>
        <begin position="43"/>
        <end position="102"/>
    </location>
</feature>
<evidence type="ECO:0000313" key="6">
    <source>
        <dbReference type="EMBL" id="KAJ0190708.1"/>
    </source>
</evidence>
<gene>
    <name evidence="6" type="ORF">LSAT_V11C800436040</name>
</gene>
<evidence type="ECO:0000256" key="3">
    <source>
        <dbReference type="SAM" id="MobiDB-lite"/>
    </source>
</evidence>
<evidence type="ECO:0000313" key="7">
    <source>
        <dbReference type="Proteomes" id="UP000235145"/>
    </source>
</evidence>
<dbReference type="InterPro" id="IPR043502">
    <property type="entry name" value="DNA/RNA_pol_sf"/>
</dbReference>
<feature type="compositionally biased region" description="Polar residues" evidence="3">
    <location>
        <begin position="112"/>
        <end position="123"/>
    </location>
</feature>
<evidence type="ECO:0000256" key="2">
    <source>
        <dbReference type="ARBA" id="ARBA00022801"/>
    </source>
</evidence>
<dbReference type="GO" id="GO:0046872">
    <property type="term" value="F:metal ion binding"/>
    <property type="evidence" value="ECO:0007669"/>
    <property type="project" value="UniProtKB-KW"/>
</dbReference>
<evidence type="ECO:0000259" key="5">
    <source>
        <dbReference type="Pfam" id="PF25597"/>
    </source>
</evidence>
<dbReference type="PANTHER" id="PTHR42648">
    <property type="entry name" value="TRANSPOSASE, PUTATIVE-RELATED"/>
    <property type="match status" value="1"/>
</dbReference>
<dbReference type="InterPro" id="IPR039537">
    <property type="entry name" value="Retrotran_Ty1/copia-like"/>
</dbReference>
<dbReference type="Pfam" id="PF25597">
    <property type="entry name" value="SH3_retrovirus"/>
    <property type="match status" value="1"/>
</dbReference>
<sequence>MLTACYILNRTPNKRSKNTPYKLWCKKVPNLSYLKVWGYREVVRLTEPKRKMLGERGIDCIFIGYAEHSKAYRFYVLESNDFVSVNTVIESRDATFDEERFTSIPRPRDMIHQSSSKSATQAEDVSGGASSVPEPRKSTRARKATSFGSDFQLYLVEGSRNETISQHQYCFNIEEDPKTFSEAMTSRDVHFWKEAIHDDIDSIMHNNTWVLADLPPGCKALGCKWILKRKMKVDSTIDKYKARLVIQSFRQKEGIDFFDTYALVARISTIRLLLALTAIHNLVIHQMDVKTSFLNGELDEEIYMKQPEGFVMPGNEHKVCKFKKSLYGLKQAPKQWHQKFDDVVLSNGFALN</sequence>
<dbReference type="EMBL" id="NBSK02000008">
    <property type="protein sequence ID" value="KAJ0190708.1"/>
    <property type="molecule type" value="Genomic_DNA"/>
</dbReference>
<keyword evidence="2" id="KW-0378">Hydrolase</keyword>
<dbReference type="Proteomes" id="UP000235145">
    <property type="component" value="Unassembled WGS sequence"/>
</dbReference>
<feature type="domain" description="Reverse transcriptase Ty1/copia-type" evidence="4">
    <location>
        <begin position="206"/>
        <end position="349"/>
    </location>
</feature>
<evidence type="ECO:0000256" key="1">
    <source>
        <dbReference type="ARBA" id="ARBA00022723"/>
    </source>
</evidence>
<dbReference type="InterPro" id="IPR057670">
    <property type="entry name" value="SH3_retrovirus"/>
</dbReference>
<dbReference type="PANTHER" id="PTHR42648:SF30">
    <property type="entry name" value="RIBONUCLEASE H-LIKE DOMAIN, GAG-PRE-INTEGRASE DOMAIN PROTEIN-RELATED"/>
    <property type="match status" value="1"/>
</dbReference>